<gene>
    <name evidence="6" type="ORF">JOC58_000106</name>
</gene>
<dbReference type="EMBL" id="JAVDQH010000001">
    <property type="protein sequence ID" value="MDR6242222.1"/>
    <property type="molecule type" value="Genomic_DNA"/>
</dbReference>
<evidence type="ECO:0000256" key="2">
    <source>
        <dbReference type="ARBA" id="ARBA00023125"/>
    </source>
</evidence>
<proteinExistence type="predicted"/>
<evidence type="ECO:0000256" key="3">
    <source>
        <dbReference type="ARBA" id="ARBA00023163"/>
    </source>
</evidence>
<sequence>MGRTKEFDHEEVLHAATLVFWQKGYEATSMAELLQAMNISRSSMYETFVDKEHLYLQSIEHYKRLGEDKRSELTRVSSAKEGIRAYFTKHIDGAFNPSSPRGCLITNAIAALDAPDEQIRDIVQKRFEDLGEAFYKLLQKGQDSGEIAADRDIRTLSYLLLNLNHGINIAAKVDSDRTHAEQMVESVIDML</sequence>
<organism evidence="6 7">
    <name type="scientific">Paenibacillus hunanensis</name>
    <dbReference type="NCBI Taxonomy" id="539262"/>
    <lineage>
        <taxon>Bacteria</taxon>
        <taxon>Bacillati</taxon>
        <taxon>Bacillota</taxon>
        <taxon>Bacilli</taxon>
        <taxon>Bacillales</taxon>
        <taxon>Paenibacillaceae</taxon>
        <taxon>Paenibacillus</taxon>
    </lineage>
</organism>
<dbReference type="InterPro" id="IPR036271">
    <property type="entry name" value="Tet_transcr_reg_TetR-rel_C_sf"/>
</dbReference>
<comment type="caution">
    <text evidence="6">The sequence shown here is derived from an EMBL/GenBank/DDBJ whole genome shotgun (WGS) entry which is preliminary data.</text>
</comment>
<keyword evidence="3" id="KW-0804">Transcription</keyword>
<dbReference type="SUPFAM" id="SSF46689">
    <property type="entry name" value="Homeodomain-like"/>
    <property type="match status" value="1"/>
</dbReference>
<dbReference type="InterPro" id="IPR001647">
    <property type="entry name" value="HTH_TetR"/>
</dbReference>
<protein>
    <submittedName>
        <fullName evidence="6">TetR/AcrR family transcriptional repressor of nem operon</fullName>
    </submittedName>
</protein>
<dbReference type="RefSeq" id="WP_188774704.1">
    <property type="nucleotide sequence ID" value="NZ_BMMB01000003.1"/>
</dbReference>
<keyword evidence="1" id="KW-0805">Transcription regulation</keyword>
<evidence type="ECO:0000256" key="4">
    <source>
        <dbReference type="PROSITE-ProRule" id="PRU00335"/>
    </source>
</evidence>
<feature type="domain" description="HTH tetR-type" evidence="5">
    <location>
        <begin position="6"/>
        <end position="66"/>
    </location>
</feature>
<feature type="DNA-binding region" description="H-T-H motif" evidence="4">
    <location>
        <begin position="29"/>
        <end position="48"/>
    </location>
</feature>
<dbReference type="PANTHER" id="PTHR47506:SF10">
    <property type="entry name" value="TRANSCRIPTIONAL REGULATORY PROTEIN"/>
    <property type="match status" value="1"/>
</dbReference>
<dbReference type="Pfam" id="PF16925">
    <property type="entry name" value="TetR_C_13"/>
    <property type="match status" value="1"/>
</dbReference>
<evidence type="ECO:0000256" key="1">
    <source>
        <dbReference type="ARBA" id="ARBA00023015"/>
    </source>
</evidence>
<dbReference type="InterPro" id="IPR009057">
    <property type="entry name" value="Homeodomain-like_sf"/>
</dbReference>
<dbReference type="Gene3D" id="1.10.357.10">
    <property type="entry name" value="Tetracycline Repressor, domain 2"/>
    <property type="match status" value="1"/>
</dbReference>
<reference evidence="6 7" key="1">
    <citation type="submission" date="2023-07" db="EMBL/GenBank/DDBJ databases">
        <title>Genomic Encyclopedia of Type Strains, Phase IV (KMG-IV): sequencing the most valuable type-strain genomes for metagenomic binning, comparative biology and taxonomic classification.</title>
        <authorList>
            <person name="Goeker M."/>
        </authorList>
    </citation>
    <scope>NUCLEOTIDE SEQUENCE [LARGE SCALE GENOMIC DNA]</scope>
    <source>
        <strain evidence="6 7">DSM 22170</strain>
    </source>
</reference>
<dbReference type="SUPFAM" id="SSF48498">
    <property type="entry name" value="Tetracyclin repressor-like, C-terminal domain"/>
    <property type="match status" value="1"/>
</dbReference>
<keyword evidence="7" id="KW-1185">Reference proteome</keyword>
<dbReference type="Gene3D" id="1.10.10.60">
    <property type="entry name" value="Homeodomain-like"/>
    <property type="match status" value="1"/>
</dbReference>
<keyword evidence="2 4" id="KW-0238">DNA-binding</keyword>
<dbReference type="PANTHER" id="PTHR47506">
    <property type="entry name" value="TRANSCRIPTIONAL REGULATORY PROTEIN"/>
    <property type="match status" value="1"/>
</dbReference>
<name>A0ABU1ISJ6_9BACL</name>
<dbReference type="InterPro" id="IPR011075">
    <property type="entry name" value="TetR_C"/>
</dbReference>
<evidence type="ECO:0000259" key="5">
    <source>
        <dbReference type="PROSITE" id="PS50977"/>
    </source>
</evidence>
<dbReference type="PROSITE" id="PS50977">
    <property type="entry name" value="HTH_TETR_2"/>
    <property type="match status" value="1"/>
</dbReference>
<dbReference type="Proteomes" id="UP001185028">
    <property type="component" value="Unassembled WGS sequence"/>
</dbReference>
<evidence type="ECO:0000313" key="6">
    <source>
        <dbReference type="EMBL" id="MDR6242222.1"/>
    </source>
</evidence>
<evidence type="ECO:0000313" key="7">
    <source>
        <dbReference type="Proteomes" id="UP001185028"/>
    </source>
</evidence>
<dbReference type="Pfam" id="PF00440">
    <property type="entry name" value="TetR_N"/>
    <property type="match status" value="1"/>
</dbReference>
<accession>A0ABU1ISJ6</accession>